<evidence type="ECO:0000313" key="2">
    <source>
        <dbReference type="Proteomes" id="UP001074726"/>
    </source>
</evidence>
<dbReference type="Pfam" id="PF06897">
    <property type="entry name" value="DUF1269"/>
    <property type="match status" value="1"/>
</dbReference>
<organism evidence="1 2">
    <name type="scientific">Nocardioides pini</name>
    <dbReference type="NCBI Taxonomy" id="2975053"/>
    <lineage>
        <taxon>Bacteria</taxon>
        <taxon>Bacillati</taxon>
        <taxon>Actinomycetota</taxon>
        <taxon>Actinomycetes</taxon>
        <taxon>Propionibacteriales</taxon>
        <taxon>Nocardioidaceae</taxon>
        <taxon>Nocardioides</taxon>
    </lineage>
</organism>
<sequence length="197" mass="20320">MTENQGPDAPDADIVAGVSDGAYALVVADFADTESAWTAYEDLKSVEDGRTVAIEGVVVVKRGTDGRLEVQKATDHSTRAGLRWGLVGGIALGIVFPPSILGSAAVLGSTGAAAGKIRQLHHRHELAEDLEDSIAPGHSGIVALVSDPRAVKIRQALTMADAIVERTIDQVAADDIKAAAEDAAAEEKAAKDASSES</sequence>
<dbReference type="EMBL" id="JAPPUX010000003">
    <property type="protein sequence ID" value="MCY4726555.1"/>
    <property type="molecule type" value="Genomic_DNA"/>
</dbReference>
<dbReference type="InterPro" id="IPR009200">
    <property type="entry name" value="DUF1269_membrane"/>
</dbReference>
<comment type="caution">
    <text evidence="1">The sequence shown here is derived from an EMBL/GenBank/DDBJ whole genome shotgun (WGS) entry which is preliminary data.</text>
</comment>
<dbReference type="Proteomes" id="UP001074726">
    <property type="component" value="Unassembled WGS sequence"/>
</dbReference>
<name>A0ABT4CC83_9ACTN</name>
<reference evidence="1" key="1">
    <citation type="submission" date="2022-08" db="EMBL/GenBank/DDBJ databases">
        <title>Genome sequencing of Nocardioides sp. STR2.</title>
        <authorList>
            <person name="So Y."/>
        </authorList>
    </citation>
    <scope>NUCLEOTIDE SEQUENCE</scope>
    <source>
        <strain evidence="1">STR2</strain>
    </source>
</reference>
<accession>A0ABT4CC83</accession>
<evidence type="ECO:0000313" key="1">
    <source>
        <dbReference type="EMBL" id="MCY4726555.1"/>
    </source>
</evidence>
<dbReference type="RefSeq" id="WP_268111456.1">
    <property type="nucleotide sequence ID" value="NZ_JAPPUX010000003.1"/>
</dbReference>
<proteinExistence type="predicted"/>
<gene>
    <name evidence="1" type="ORF">NYO98_09730</name>
</gene>
<protein>
    <submittedName>
        <fullName evidence="1">DUF1269 domain-containing protein</fullName>
    </submittedName>
</protein>
<keyword evidence="2" id="KW-1185">Reference proteome</keyword>